<dbReference type="UniPathway" id="UPA00232"/>
<feature type="binding site" evidence="1">
    <location>
        <position position="43"/>
    </location>
    <ligand>
        <name>[4Fe-4S] cluster</name>
        <dbReference type="ChEBI" id="CHEBI:49883"/>
    </ligand>
</feature>
<keyword evidence="1" id="KW-0411">Iron-sulfur</keyword>
<dbReference type="InterPro" id="IPR043693">
    <property type="entry name" value="UbiV"/>
</dbReference>
<comment type="pathway">
    <text evidence="1">Cofactor biosynthesis; ubiquinone biosynthesis.</text>
</comment>
<dbReference type="GO" id="GO:0051539">
    <property type="term" value="F:4 iron, 4 sulfur cluster binding"/>
    <property type="evidence" value="ECO:0007669"/>
    <property type="project" value="UniProtKB-UniRule"/>
</dbReference>
<proteinExistence type="inferred from homology"/>
<feature type="binding site" evidence="1">
    <location>
        <position position="182"/>
    </location>
    <ligand>
        <name>[4Fe-4S] cluster</name>
        <dbReference type="ChEBI" id="CHEBI:49883"/>
    </ligand>
</feature>
<feature type="binding site" evidence="1">
    <location>
        <position position="195"/>
    </location>
    <ligand>
        <name>[4Fe-4S] cluster</name>
        <dbReference type="ChEBI" id="CHEBI:49883"/>
    </ligand>
</feature>
<feature type="binding site" evidence="1">
    <location>
        <position position="199"/>
    </location>
    <ligand>
        <name>[4Fe-4S] cluster</name>
        <dbReference type="ChEBI" id="CHEBI:49883"/>
    </ligand>
</feature>
<comment type="cofactor">
    <cofactor evidence="1">
        <name>[4Fe-4S] cluster</name>
        <dbReference type="ChEBI" id="CHEBI:49883"/>
    </cofactor>
</comment>
<dbReference type="KEGG" id="upv:EJN92_20580"/>
<dbReference type="PANTHER" id="PTHR30217">
    <property type="entry name" value="PEPTIDASE U32 FAMILY"/>
    <property type="match status" value="1"/>
</dbReference>
<evidence type="ECO:0000313" key="3">
    <source>
        <dbReference type="Proteomes" id="UP000275663"/>
    </source>
</evidence>
<reference evidence="2 3" key="1">
    <citation type="journal article" date="2011" name="Int. J. Syst. Evol. Microbiol.">
        <title>Description of Undibacterium oligocarboniphilum sp. nov., isolated from purified water, and Undibacterium pigrum strain CCUG 49012 as the type strain of Undibacterium parvum sp. nov., and emended descriptions of the genus Undibacterium and the species Undibacterium pigrum.</title>
        <authorList>
            <person name="Eder W."/>
            <person name="Wanner G."/>
            <person name="Ludwig W."/>
            <person name="Busse H.J."/>
            <person name="Ziemke-Kageler F."/>
            <person name="Lang E."/>
        </authorList>
    </citation>
    <scope>NUCLEOTIDE SEQUENCE [LARGE SCALE GENOMIC DNA]</scope>
    <source>
        <strain evidence="2 3">DSM 23061</strain>
    </source>
</reference>
<organism evidence="2 3">
    <name type="scientific">Undibacterium parvum</name>
    <dbReference type="NCBI Taxonomy" id="401471"/>
    <lineage>
        <taxon>Bacteria</taxon>
        <taxon>Pseudomonadati</taxon>
        <taxon>Pseudomonadota</taxon>
        <taxon>Betaproteobacteria</taxon>
        <taxon>Burkholderiales</taxon>
        <taxon>Oxalobacteraceae</taxon>
        <taxon>Undibacterium</taxon>
    </lineage>
</organism>
<evidence type="ECO:0000256" key="1">
    <source>
        <dbReference type="HAMAP-Rule" id="MF_02233"/>
    </source>
</evidence>
<keyword evidence="1" id="KW-0408">Iron</keyword>
<keyword evidence="3" id="KW-1185">Reference proteome</keyword>
<comment type="similarity">
    <text evidence="1">Belongs to the peptidase U32 family. UbiV subfamily.</text>
</comment>
<dbReference type="NCBIfam" id="NF011991">
    <property type="entry name" value="PRK15447.1"/>
    <property type="match status" value="1"/>
</dbReference>
<keyword evidence="1" id="KW-0004">4Fe-4S</keyword>
<dbReference type="Proteomes" id="UP000275663">
    <property type="component" value="Chromosome"/>
</dbReference>
<protein>
    <recommendedName>
        <fullName evidence="1">Ubiquinone biosynthesis protein UbiV</fullName>
    </recommendedName>
</protein>
<gene>
    <name evidence="1" type="primary">ubiV</name>
    <name evidence="2" type="ORF">EJN92_20580</name>
</gene>
<dbReference type="PANTHER" id="PTHR30217:SF11">
    <property type="entry name" value="UBIQUINONE BIOSYNTHESIS PROTEIN UBIV"/>
    <property type="match status" value="1"/>
</dbReference>
<comment type="function">
    <text evidence="1">Required for O(2)-independent ubiquinone (coenzyme Q) biosynthesis. Together with UbiU, is essential for the C6-hydroxylation reaction in the oxygen-independent ubiquinone biosynthesis pathway.</text>
</comment>
<dbReference type="Pfam" id="PF01136">
    <property type="entry name" value="Peptidase_U32"/>
    <property type="match status" value="1"/>
</dbReference>
<keyword evidence="1" id="KW-0479">Metal-binding</keyword>
<dbReference type="HAMAP" id="MF_02233">
    <property type="entry name" value="UbiV"/>
    <property type="match status" value="1"/>
</dbReference>
<dbReference type="InterPro" id="IPR051454">
    <property type="entry name" value="RNA/ubiquinone_mod_enzymes"/>
</dbReference>
<keyword evidence="1" id="KW-0831">Ubiquinone biosynthesis</keyword>
<dbReference type="EMBL" id="CP034464">
    <property type="protein sequence ID" value="AZP14183.1"/>
    <property type="molecule type" value="Genomic_DNA"/>
</dbReference>
<accession>A0A3Q9BTK7</accession>
<dbReference type="GO" id="GO:0046872">
    <property type="term" value="F:metal ion binding"/>
    <property type="evidence" value="ECO:0007669"/>
    <property type="project" value="UniProtKB-KW"/>
</dbReference>
<dbReference type="GO" id="GO:0006744">
    <property type="term" value="P:ubiquinone biosynthetic process"/>
    <property type="evidence" value="ECO:0007669"/>
    <property type="project" value="UniProtKB-UniRule"/>
</dbReference>
<comment type="subunit">
    <text evidence="1">Forms a heterodimer with UbiU.</text>
</comment>
<dbReference type="AlphaFoldDB" id="A0A3Q9BTK7"/>
<dbReference type="RefSeq" id="WP_126129544.1">
    <property type="nucleotide sequence ID" value="NZ_CP034464.1"/>
</dbReference>
<dbReference type="InterPro" id="IPR001539">
    <property type="entry name" value="Peptidase_U32"/>
</dbReference>
<sequence>MINPQKISLAPLSYFWSKESTLAFYADAMDWPIDIVYLGEVVCSRRHLLKFEDWFALAKEIRQSGKSVVMSTQTLIENEPDRRAMHRLAERAAEEGIAVEANDFSAVRVLNQLKQSFIAGPHLNVYHSDTLAWLAGLGVSRFSPPLEMPGIDLAAIQQEKAASVETEVQVWGRMALAFSARCFTARHHRLRKDSCEFRCDAHPDGLPLATRDGKIFLNLNGIQTQSASCVDLGEQLPELLNMGVQVLRLQPQSQNMQQVVAAFDTARSTQTVAKVPDSALPAAAERSNGYWFGAPGMQWQAA</sequence>
<dbReference type="OrthoDB" id="8523349at2"/>
<evidence type="ECO:0000313" key="2">
    <source>
        <dbReference type="EMBL" id="AZP14183.1"/>
    </source>
</evidence>
<name>A0A3Q9BTK7_9BURK</name>